<accession>A0A4U0XHW8</accession>
<feature type="region of interest" description="Disordered" evidence="1">
    <location>
        <begin position="1"/>
        <end position="29"/>
    </location>
</feature>
<keyword evidence="2" id="KW-0812">Transmembrane</keyword>
<dbReference type="PANTHER" id="PTHR33604">
    <property type="entry name" value="OSJNBA0004B13.7 PROTEIN"/>
    <property type="match status" value="1"/>
</dbReference>
<dbReference type="STRING" id="329884.A0A4U0XHW8"/>
<proteinExistence type="predicted"/>
<dbReference type="OrthoDB" id="5397682at2759"/>
<evidence type="ECO:0000256" key="1">
    <source>
        <dbReference type="SAM" id="MobiDB-lite"/>
    </source>
</evidence>
<evidence type="ECO:0000313" key="4">
    <source>
        <dbReference type="Proteomes" id="UP000309340"/>
    </source>
</evidence>
<dbReference type="AlphaFoldDB" id="A0A4U0XHW8"/>
<dbReference type="PANTHER" id="PTHR33604:SF3">
    <property type="entry name" value="OSJNBA0004B13.7 PROTEIN"/>
    <property type="match status" value="1"/>
</dbReference>
<dbReference type="EMBL" id="NAJQ01000157">
    <property type="protein sequence ID" value="TKA76630.1"/>
    <property type="molecule type" value="Genomic_DNA"/>
</dbReference>
<protein>
    <recommendedName>
        <fullName evidence="5">Glycosyltransferase 2</fullName>
    </recommendedName>
</protein>
<keyword evidence="2" id="KW-0472">Membrane</keyword>
<evidence type="ECO:0008006" key="5">
    <source>
        <dbReference type="Google" id="ProtNLM"/>
    </source>
</evidence>
<evidence type="ECO:0000256" key="2">
    <source>
        <dbReference type="SAM" id="Phobius"/>
    </source>
</evidence>
<reference evidence="3 4" key="1">
    <citation type="submission" date="2017-03" db="EMBL/GenBank/DDBJ databases">
        <title>Genomes of endolithic fungi from Antarctica.</title>
        <authorList>
            <person name="Coleine C."/>
            <person name="Masonjones S."/>
            <person name="Stajich J.E."/>
        </authorList>
    </citation>
    <scope>NUCLEOTIDE SEQUENCE [LARGE SCALE GENOMIC DNA]</scope>
    <source>
        <strain evidence="3 4">CCFEE 5184</strain>
    </source>
</reference>
<name>A0A4U0XHW8_9PEZI</name>
<organism evidence="3 4">
    <name type="scientific">Friedmanniomyces simplex</name>
    <dbReference type="NCBI Taxonomy" id="329884"/>
    <lineage>
        <taxon>Eukaryota</taxon>
        <taxon>Fungi</taxon>
        <taxon>Dikarya</taxon>
        <taxon>Ascomycota</taxon>
        <taxon>Pezizomycotina</taxon>
        <taxon>Dothideomycetes</taxon>
        <taxon>Dothideomycetidae</taxon>
        <taxon>Mycosphaerellales</taxon>
        <taxon>Teratosphaeriaceae</taxon>
        <taxon>Friedmanniomyces</taxon>
    </lineage>
</organism>
<sequence>MPAHARVYSKDEELGKRDDDFKPRRSPTASSLAKPWRWRKRRLLAVVALVVLGYVFLLNLPEGLGSVESRIASSVNPLSSVGKPAASHVEPTGPPAKPKTASDEEESKHYYDGPIKFYRLATSLHAITRTSGIRPRNRNVLFAVSSLQHAANLIPMACEMAKWDRNYVHMAFLGRDSLSVDDILEVNGVSAKDCTVYFHDGRSDYSEYSTEKRAEVAVSGAMKHINDFMHPQAIIMDDSVLEDAFFVRAMRYKAAEMRRALIEIPAGRYEDFLWITRLDSGSLSNWFKPTIDILIHAPPHSSGGLIRLIRSLEDAEYAGFAAPKLTVELPPDVEHFAQDYLERLQWPRNTQHDPWKLSTLTLRHRIPSAHLSSEQASVRFVESFYPSNSGDNHVLVLSAQAEVSPLYLHYLHYVVLEYKYSSYSSMEADRLLGVSLDIPTAFLNGSGEFMPPSTHDMRDNTSQKYLEEAATDRTDATPFLYQAPSATASLIFGDKWSTLHNFLSNRLASSHRGVAERTKKLVSETEPAWLEYLLELTRARGWSMLYPATPFVTVHNELSQIPEEYLRERDEVRGAEEPKDAEHLAEEPFLLAAESPVIEEHVERETPEAQPLQYMLPYEGDLPELPHLPYLAYTGEVVNAIVQEDLMVKYAPLFRSRIGGCQGTDATRKRLISDSRRTDDFFCLPGVDIEFDTSTEADEVQVANEVIAKTAGPKSGAEGFRGGTSKAVVERVRKGAEGAPVAEKPAEAGDG</sequence>
<comment type="caution">
    <text evidence="3">The sequence shown here is derived from an EMBL/GenBank/DDBJ whole genome shotgun (WGS) entry which is preliminary data.</text>
</comment>
<feature type="region of interest" description="Disordered" evidence="1">
    <location>
        <begin position="80"/>
        <end position="106"/>
    </location>
</feature>
<feature type="transmembrane region" description="Helical" evidence="2">
    <location>
        <begin position="43"/>
        <end position="60"/>
    </location>
</feature>
<evidence type="ECO:0000313" key="3">
    <source>
        <dbReference type="EMBL" id="TKA76630.1"/>
    </source>
</evidence>
<keyword evidence="4" id="KW-1185">Reference proteome</keyword>
<gene>
    <name evidence="3" type="ORF">B0A55_04924</name>
</gene>
<dbReference type="Proteomes" id="UP000309340">
    <property type="component" value="Unassembled WGS sequence"/>
</dbReference>
<feature type="compositionally biased region" description="Basic and acidic residues" evidence="1">
    <location>
        <begin position="8"/>
        <end position="23"/>
    </location>
</feature>
<keyword evidence="2" id="KW-1133">Transmembrane helix</keyword>